<accession>A0A0F0KQQ8</accession>
<keyword evidence="2" id="KW-1185">Reference proteome</keyword>
<evidence type="ECO:0000313" key="2">
    <source>
        <dbReference type="Proteomes" id="UP000033448"/>
    </source>
</evidence>
<comment type="caution">
    <text evidence="1">The sequence shown here is derived from an EMBL/GenBank/DDBJ whole genome shotgun (WGS) entry which is preliminary data.</text>
</comment>
<proteinExistence type="predicted"/>
<gene>
    <name evidence="1" type="ORF">RL72_02023</name>
</gene>
<dbReference type="Proteomes" id="UP000033448">
    <property type="component" value="Unassembled WGS sequence"/>
</dbReference>
<dbReference type="PATRIC" id="fig|582680.7.peg.2069"/>
<reference evidence="1 2" key="1">
    <citation type="submission" date="2015-02" db="EMBL/GenBank/DDBJ databases">
        <title>Draft genome sequences of ten Microbacterium spp. with emphasis on heavy metal contaminated environments.</title>
        <authorList>
            <person name="Corretto E."/>
        </authorList>
    </citation>
    <scope>NUCLEOTIDE SEQUENCE [LARGE SCALE GENOMIC DNA]</scope>
    <source>
        <strain evidence="1 2">DSM 23848</strain>
    </source>
</reference>
<dbReference type="EMBL" id="JYIT01000077">
    <property type="protein sequence ID" value="KJL23237.1"/>
    <property type="molecule type" value="Genomic_DNA"/>
</dbReference>
<organism evidence="1 2">
    <name type="scientific">Microbacterium azadirachtae</name>
    <dbReference type="NCBI Taxonomy" id="582680"/>
    <lineage>
        <taxon>Bacteria</taxon>
        <taxon>Bacillati</taxon>
        <taxon>Actinomycetota</taxon>
        <taxon>Actinomycetes</taxon>
        <taxon>Micrococcales</taxon>
        <taxon>Microbacteriaceae</taxon>
        <taxon>Microbacterium</taxon>
    </lineage>
</organism>
<dbReference type="AlphaFoldDB" id="A0A0F0KQQ8"/>
<evidence type="ECO:0000313" key="1">
    <source>
        <dbReference type="EMBL" id="KJL23237.1"/>
    </source>
</evidence>
<name>A0A0F0KQQ8_9MICO</name>
<sequence>MSIHPLAPISDGAGHDVARPMRASRTLSWKRSERGDGRLVIETLKWTKGGSGRRVIHEGDFYDPTIDGPVLTAERLAGRVVDTRRYAEGELLTPRRRLPRASADDVDRLLFDYGFRAGVNGDELVQTVGRIFRHWTLTDEQHRQLLRRVLLADDLLILGSAIDPLGRDVMRIGRGPSPHAPTAALLVSHRVHRVVGQERVVVDEGGMTLTAFRLWGFLHEVGVIPARQR</sequence>
<protein>
    <submittedName>
        <fullName evidence="1">Uncharacterized protein</fullName>
    </submittedName>
</protein>